<keyword evidence="5" id="KW-0378">Hydrolase</keyword>
<dbReference type="SUPFAM" id="SSF52540">
    <property type="entry name" value="P-loop containing nucleoside triphosphate hydrolases"/>
    <property type="match status" value="1"/>
</dbReference>
<name>F2NLF5_MARHT</name>
<dbReference type="HOGENOM" id="CLU_000604_1_22_0"/>
<dbReference type="Gene3D" id="3.40.50.300">
    <property type="entry name" value="P-loop containing nucleotide triphosphate hydrolases"/>
    <property type="match status" value="1"/>
</dbReference>
<keyword evidence="3" id="KW-0067">ATP-binding</keyword>
<proteinExistence type="predicted"/>
<dbReference type="InterPro" id="IPR003593">
    <property type="entry name" value="AAA+_ATPase"/>
</dbReference>
<evidence type="ECO:0000313" key="6">
    <source>
        <dbReference type="Proteomes" id="UP000007030"/>
    </source>
</evidence>
<dbReference type="GO" id="GO:0005886">
    <property type="term" value="C:plasma membrane"/>
    <property type="evidence" value="ECO:0007669"/>
    <property type="project" value="TreeGrafter"/>
</dbReference>
<dbReference type="CDD" id="cd03255">
    <property type="entry name" value="ABC_MJ0796_LolCDE_FtsE"/>
    <property type="match status" value="1"/>
</dbReference>
<dbReference type="GO" id="GO:0098796">
    <property type="term" value="C:membrane protein complex"/>
    <property type="evidence" value="ECO:0007669"/>
    <property type="project" value="UniProtKB-ARBA"/>
</dbReference>
<evidence type="ECO:0000256" key="2">
    <source>
        <dbReference type="ARBA" id="ARBA00022741"/>
    </source>
</evidence>
<keyword evidence="2" id="KW-0547">Nucleotide-binding</keyword>
<organism evidence="5 6">
    <name type="scientific">Marinithermus hydrothermalis (strain DSM 14884 / JCM 11576 / T1)</name>
    <dbReference type="NCBI Taxonomy" id="869210"/>
    <lineage>
        <taxon>Bacteria</taxon>
        <taxon>Thermotogati</taxon>
        <taxon>Deinococcota</taxon>
        <taxon>Deinococci</taxon>
        <taxon>Thermales</taxon>
        <taxon>Thermaceae</taxon>
        <taxon>Marinithermus</taxon>
    </lineage>
</organism>
<dbReference type="GO" id="GO:0005524">
    <property type="term" value="F:ATP binding"/>
    <property type="evidence" value="ECO:0007669"/>
    <property type="project" value="UniProtKB-KW"/>
</dbReference>
<dbReference type="AlphaFoldDB" id="F2NLF5"/>
<dbReference type="GO" id="GO:0022857">
    <property type="term" value="F:transmembrane transporter activity"/>
    <property type="evidence" value="ECO:0007669"/>
    <property type="project" value="UniProtKB-ARBA"/>
</dbReference>
<dbReference type="InterPro" id="IPR015854">
    <property type="entry name" value="ABC_transpr_LolD-like"/>
</dbReference>
<accession>F2NLF5</accession>
<dbReference type="Pfam" id="PF00005">
    <property type="entry name" value="ABC_tran"/>
    <property type="match status" value="1"/>
</dbReference>
<dbReference type="KEGG" id="mhd:Marky_1032"/>
<sequence length="233" mass="25727">MGSVRLSRVAKTYGREETRVWALREVTLSVEPGTFVVILGPSGSGKTTLLNLIGALDVPSEGRVEVAGHDLTRSTEAERARFRRHKVGFVFQFFNLVPTLTARENVLLAAELVPHPRDPDALLAAVGLSHRKHHFPGELSGGEQQRVAVARALAKNPEVILADEPTGSLDSQSGAQVLALLWRFARDEGRTVLMVTHNQALAQIADRVLRLKDGRIVEDRRNEEPRTPEEVVW</sequence>
<evidence type="ECO:0000256" key="3">
    <source>
        <dbReference type="ARBA" id="ARBA00022840"/>
    </source>
</evidence>
<gene>
    <name evidence="5" type="ordered locus">Marky_1032</name>
</gene>
<dbReference type="GO" id="GO:0016887">
    <property type="term" value="F:ATP hydrolysis activity"/>
    <property type="evidence" value="ECO:0007669"/>
    <property type="project" value="InterPro"/>
</dbReference>
<keyword evidence="6" id="KW-1185">Reference proteome</keyword>
<evidence type="ECO:0000313" key="5">
    <source>
        <dbReference type="EMBL" id="AEB11774.1"/>
    </source>
</evidence>
<dbReference type="InterPro" id="IPR017911">
    <property type="entry name" value="MacB-like_ATP-bd"/>
</dbReference>
<dbReference type="InterPro" id="IPR003439">
    <property type="entry name" value="ABC_transporter-like_ATP-bd"/>
</dbReference>
<dbReference type="InterPro" id="IPR027417">
    <property type="entry name" value="P-loop_NTPase"/>
</dbReference>
<dbReference type="InterPro" id="IPR017871">
    <property type="entry name" value="ABC_transporter-like_CS"/>
</dbReference>
<dbReference type="PROSITE" id="PS00211">
    <property type="entry name" value="ABC_TRANSPORTER_1"/>
    <property type="match status" value="1"/>
</dbReference>
<dbReference type="EMBL" id="CP002630">
    <property type="protein sequence ID" value="AEB11774.1"/>
    <property type="molecule type" value="Genomic_DNA"/>
</dbReference>
<evidence type="ECO:0000256" key="1">
    <source>
        <dbReference type="ARBA" id="ARBA00022448"/>
    </source>
</evidence>
<dbReference type="SMART" id="SM00382">
    <property type="entry name" value="AAA"/>
    <property type="match status" value="1"/>
</dbReference>
<dbReference type="FunFam" id="3.40.50.300:FF:000032">
    <property type="entry name" value="Export ABC transporter ATP-binding protein"/>
    <property type="match status" value="1"/>
</dbReference>
<dbReference type="STRING" id="869210.Marky_1032"/>
<evidence type="ECO:0000259" key="4">
    <source>
        <dbReference type="PROSITE" id="PS50893"/>
    </source>
</evidence>
<keyword evidence="1" id="KW-0813">Transport</keyword>
<dbReference type="PROSITE" id="PS50893">
    <property type="entry name" value="ABC_TRANSPORTER_2"/>
    <property type="match status" value="1"/>
</dbReference>
<reference evidence="5 6" key="1">
    <citation type="journal article" date="2012" name="Stand. Genomic Sci.">
        <title>Complete genome sequence of the aerobic, heterotroph Marinithermus hydrothermalis type strain (T1(T)) from a deep-sea hydrothermal vent chimney.</title>
        <authorList>
            <person name="Copeland A."/>
            <person name="Gu W."/>
            <person name="Yasawong M."/>
            <person name="Lapidus A."/>
            <person name="Lucas S."/>
            <person name="Deshpande S."/>
            <person name="Pagani I."/>
            <person name="Tapia R."/>
            <person name="Cheng J.F."/>
            <person name="Goodwin L.A."/>
            <person name="Pitluck S."/>
            <person name="Liolios K."/>
            <person name="Ivanova N."/>
            <person name="Mavromatis K."/>
            <person name="Mikhailova N."/>
            <person name="Pati A."/>
            <person name="Chen A."/>
            <person name="Palaniappan K."/>
            <person name="Land M."/>
            <person name="Pan C."/>
            <person name="Brambilla E.M."/>
            <person name="Rohde M."/>
            <person name="Tindall B.J."/>
            <person name="Sikorski J."/>
            <person name="Goker M."/>
            <person name="Detter J.C."/>
            <person name="Bristow J."/>
            <person name="Eisen J.A."/>
            <person name="Markowitz V."/>
            <person name="Hugenholtz P."/>
            <person name="Kyrpides N.C."/>
            <person name="Klenk H.P."/>
            <person name="Woyke T."/>
        </authorList>
    </citation>
    <scope>NUCLEOTIDE SEQUENCE [LARGE SCALE GENOMIC DNA]</scope>
    <source>
        <strain evidence="6">DSM 14884 / JCM 11576 / T1</strain>
    </source>
</reference>
<dbReference type="PANTHER" id="PTHR24220">
    <property type="entry name" value="IMPORT ATP-BINDING PROTEIN"/>
    <property type="match status" value="1"/>
</dbReference>
<dbReference type="eggNOG" id="COG1136">
    <property type="taxonomic scope" value="Bacteria"/>
</dbReference>
<protein>
    <submittedName>
        <fullName evidence="5">Phosphonate-transporting ATPase</fullName>
        <ecNumber evidence="5">3.6.3.28</ecNumber>
    </submittedName>
</protein>
<dbReference type="EC" id="3.6.3.28" evidence="5"/>
<feature type="domain" description="ABC transporter" evidence="4">
    <location>
        <begin position="4"/>
        <end position="233"/>
    </location>
</feature>
<dbReference type="Proteomes" id="UP000007030">
    <property type="component" value="Chromosome"/>
</dbReference>